<name>A0A174K6T2_9ACTN</name>
<evidence type="ECO:0000313" key="7">
    <source>
        <dbReference type="EMBL" id="MZJ85604.1"/>
    </source>
</evidence>
<evidence type="ECO:0000313" key="10">
    <source>
        <dbReference type="Proteomes" id="UP000095468"/>
    </source>
</evidence>
<dbReference type="EMBL" id="CYYP01000021">
    <property type="protein sequence ID" value="CUO56002.1"/>
    <property type="molecule type" value="Genomic_DNA"/>
</dbReference>
<evidence type="ECO:0000313" key="12">
    <source>
        <dbReference type="Proteomes" id="UP000368032"/>
    </source>
</evidence>
<dbReference type="Proteomes" id="UP000095468">
    <property type="component" value="Unassembled WGS sequence"/>
</dbReference>
<dbReference type="EMBL" id="WWSR01000002">
    <property type="protein sequence ID" value="MZJ38784.1"/>
    <property type="molecule type" value="Genomic_DNA"/>
</dbReference>
<protein>
    <submittedName>
        <fullName evidence="5">Double zinc ribbon</fullName>
    </submittedName>
    <submittedName>
        <fullName evidence="8">Zinc-ribbon domain protein</fullName>
    </submittedName>
</protein>
<dbReference type="RefSeq" id="WP_055251579.1">
    <property type="nucleotide sequence ID" value="NZ_CABIXX010000014.1"/>
</dbReference>
<keyword evidence="1" id="KW-0472">Membrane</keyword>
<dbReference type="Pfam" id="PF12773">
    <property type="entry name" value="DZR"/>
    <property type="match status" value="1"/>
</dbReference>
<evidence type="ECO:0000313" key="11">
    <source>
        <dbReference type="Proteomes" id="UP000225608"/>
    </source>
</evidence>
<dbReference type="InterPro" id="IPR024064">
    <property type="entry name" value="FdhE-like_sf"/>
</dbReference>
<evidence type="ECO:0000313" key="6">
    <source>
        <dbReference type="EMBL" id="MZJ38784.1"/>
    </source>
</evidence>
<dbReference type="Proteomes" id="UP000095454">
    <property type="component" value="Unassembled WGS sequence"/>
</dbReference>
<dbReference type="InterPro" id="IPR025874">
    <property type="entry name" value="DZR"/>
</dbReference>
<reference evidence="9 10" key="1">
    <citation type="submission" date="2015-09" db="EMBL/GenBank/DDBJ databases">
        <authorList>
            <consortium name="Pathogen Informatics"/>
        </authorList>
    </citation>
    <scope>NUCLEOTIDE SEQUENCE [LARGE SCALE GENOMIC DNA]</scope>
    <source>
        <strain evidence="4 10">2789STDY5608823</strain>
        <strain evidence="5 9">2789STDY5834902</strain>
    </source>
</reference>
<reference evidence="3 11" key="2">
    <citation type="submission" date="2017-10" db="EMBL/GenBank/DDBJ databases">
        <title>Complete genome sequence of Collinsella aerofaciens isolated from the gut of a healthy adult Indian.</title>
        <authorList>
            <person name="Bag S."/>
            <person name="Ghosh T.S."/>
            <person name="Das B."/>
        </authorList>
    </citation>
    <scope>NUCLEOTIDE SEQUENCE [LARGE SCALE GENOMIC DNA]</scope>
    <source>
        <strain evidence="11">indica</strain>
        <strain evidence="3">Indica</strain>
    </source>
</reference>
<evidence type="ECO:0000259" key="2">
    <source>
        <dbReference type="Pfam" id="PF12773"/>
    </source>
</evidence>
<reference evidence="8 12" key="4">
    <citation type="submission" date="2019-10" db="EMBL/GenBank/DDBJ databases">
        <authorList>
            <person name="Wolf R A."/>
        </authorList>
    </citation>
    <scope>NUCLEOTIDE SEQUENCE [LARGE SCALE GENOMIC DNA]</scope>
    <source>
        <strain evidence="8">Collinsella_aerofaciens_DSM_13712</strain>
    </source>
</reference>
<dbReference type="EMBL" id="WWTB01000006">
    <property type="protein sequence ID" value="MZJ85604.1"/>
    <property type="molecule type" value="Genomic_DNA"/>
</dbReference>
<dbReference type="Proteomes" id="UP000469380">
    <property type="component" value="Unassembled WGS sequence"/>
</dbReference>
<evidence type="ECO:0000313" key="14">
    <source>
        <dbReference type="Proteomes" id="UP000481598"/>
    </source>
</evidence>
<dbReference type="SUPFAM" id="SSF144020">
    <property type="entry name" value="FdhE-like"/>
    <property type="match status" value="1"/>
</dbReference>
<feature type="domain" description="DZANK-type" evidence="2">
    <location>
        <begin position="96"/>
        <end position="138"/>
    </location>
</feature>
<organism evidence="5 9">
    <name type="scientific">Collinsella aerofaciens</name>
    <dbReference type="NCBI Taxonomy" id="74426"/>
    <lineage>
        <taxon>Bacteria</taxon>
        <taxon>Bacillati</taxon>
        <taxon>Actinomycetota</taxon>
        <taxon>Coriobacteriia</taxon>
        <taxon>Coriobacteriales</taxon>
        <taxon>Coriobacteriaceae</taxon>
        <taxon>Collinsella</taxon>
    </lineage>
</organism>
<feature type="transmembrane region" description="Helical" evidence="1">
    <location>
        <begin position="44"/>
        <end position="67"/>
    </location>
</feature>
<gene>
    <name evidence="8" type="ORF">CKJAJONC_00011</name>
    <name evidence="3" type="ORF">CSV91_02025</name>
    <name evidence="4" type="ORF">ERS852381_01837</name>
    <name evidence="5" type="ORF">ERS852514_01009</name>
    <name evidence="6" type="ORF">GT464_02275</name>
    <name evidence="7" type="ORF">GT635_03885</name>
</gene>
<dbReference type="EMBL" id="CP024160">
    <property type="protein sequence ID" value="ATP53420.1"/>
    <property type="molecule type" value="Genomic_DNA"/>
</dbReference>
<dbReference type="Proteomes" id="UP000225608">
    <property type="component" value="Chromosome"/>
</dbReference>
<dbReference type="EMBL" id="CZAQ01000014">
    <property type="protein sequence ID" value="CUP07824.1"/>
    <property type="molecule type" value="Genomic_DNA"/>
</dbReference>
<keyword evidence="1" id="KW-1133">Transmembrane helix</keyword>
<dbReference type="EMBL" id="CABWIF010000011">
    <property type="protein sequence ID" value="VWL92919.1"/>
    <property type="molecule type" value="Genomic_DNA"/>
</dbReference>
<proteinExistence type="predicted"/>
<evidence type="ECO:0000313" key="3">
    <source>
        <dbReference type="EMBL" id="ATP53420.1"/>
    </source>
</evidence>
<evidence type="ECO:0000256" key="1">
    <source>
        <dbReference type="SAM" id="Phobius"/>
    </source>
</evidence>
<evidence type="ECO:0000313" key="4">
    <source>
        <dbReference type="EMBL" id="CUO56002.1"/>
    </source>
</evidence>
<feature type="transmembrane region" description="Helical" evidence="1">
    <location>
        <begin position="16"/>
        <end position="37"/>
    </location>
</feature>
<dbReference type="Proteomes" id="UP000481598">
    <property type="component" value="Unassembled WGS sequence"/>
</dbReference>
<dbReference type="Proteomes" id="UP000368032">
    <property type="component" value="Unassembled WGS sequence"/>
</dbReference>
<reference evidence="13 14" key="3">
    <citation type="journal article" date="2019" name="Nat. Med.">
        <title>A library of human gut bacterial isolates paired with longitudinal multiomics data enables mechanistic microbiome research.</title>
        <authorList>
            <person name="Poyet M."/>
            <person name="Groussin M."/>
            <person name="Gibbons S.M."/>
            <person name="Avila-Pacheco J."/>
            <person name="Jiang X."/>
            <person name="Kearney S.M."/>
            <person name="Perrotta A.R."/>
            <person name="Berdy B."/>
            <person name="Zhao S."/>
            <person name="Lieberman T.D."/>
            <person name="Swanson P.K."/>
            <person name="Smith M."/>
            <person name="Roesemann S."/>
            <person name="Alexander J.E."/>
            <person name="Rich S.A."/>
            <person name="Livny J."/>
            <person name="Vlamakis H."/>
            <person name="Clish C."/>
            <person name="Bullock K."/>
            <person name="Deik A."/>
            <person name="Scott J."/>
            <person name="Pierce K.A."/>
            <person name="Xavier R.J."/>
            <person name="Alm E.J."/>
        </authorList>
    </citation>
    <scope>NUCLEOTIDE SEQUENCE [LARGE SCALE GENOMIC DNA]</scope>
    <source>
        <strain evidence="7 14">BIOML-A10</strain>
        <strain evidence="6 13">BIOML-A20</strain>
    </source>
</reference>
<dbReference type="AlphaFoldDB" id="A0A174K6T2"/>
<accession>A0A174K6T2</accession>
<sequence>MSKYISELMSPQLMGVVYAFVGFIIALYVLSVVYVFIDARRRGASAYVAWGIIALIPFVGLIAYLVLRPHSYASDREEQELDMALRERQLAQYGTCPQCGAPIEKDFVVCPVCDTQVRNVCPSCHRPLDAHWKVCPYCRTRIQ</sequence>
<evidence type="ECO:0000313" key="13">
    <source>
        <dbReference type="Proteomes" id="UP000469380"/>
    </source>
</evidence>
<keyword evidence="1" id="KW-0812">Transmembrane</keyword>
<evidence type="ECO:0000313" key="9">
    <source>
        <dbReference type="Proteomes" id="UP000095454"/>
    </source>
</evidence>
<evidence type="ECO:0000313" key="8">
    <source>
        <dbReference type="EMBL" id="VWL92919.1"/>
    </source>
</evidence>
<dbReference type="KEGG" id="caer:CSV91_02025"/>
<evidence type="ECO:0000313" key="5">
    <source>
        <dbReference type="EMBL" id="CUP07824.1"/>
    </source>
</evidence>